<sequence length="532" mass="59507">MLRKVRAAEAFGPKLRYLCCCIAFVAACTGASARVLAEHGSPVDVVLGNISSHNSPLRSFFLQTPPFAFGTASAAYQVEGAWNESGREPSIWDTFSHTPGKVANNENGDVADDFYHRYLDDIQLMKSMGVKKFRLSISWSRVIPQGRGEVNQEGLDFYNELIDALLAADIEPFITLYHWDLPQALEDEYLGWLDERIIDDFAAYAMVCFNAFSDRVTHFTTFNEPLSFVFIGYDQGKFAPGRCSNRTICAQGNSSTEPWIASHHVLLAHAAAAEKLRPIAPNVSISMNLNSDWGEPMTNSAEDKEAAQHFLDFNLGLYADPVFLGDYPASIQAAVPSLPHFTKAQRASLLGSMDYFALNHYTSHWISASNGSVDEPLQKYNASFVKDGVPIGEKADSDWLYNVPWGMRKILNYIDKRYNHPAIYITENGVDVPNENSIPFPQVLEDNFRINFYQGYIKNAALAVTEDGVDVRAYFAWSILDNFEWADGYAHRFGITYVDYKNDLKRTPKQSAHFLAKLFGGSTKSESSSSRL</sequence>
<dbReference type="PANTHER" id="PTHR10353:SF36">
    <property type="entry name" value="LP05116P"/>
    <property type="match status" value="1"/>
</dbReference>
<comment type="similarity">
    <text evidence="1 4">Belongs to the glycosyl hydrolase 1 family.</text>
</comment>
<evidence type="ECO:0000313" key="5">
    <source>
        <dbReference type="EMBL" id="KAK9803695.1"/>
    </source>
</evidence>
<comment type="caution">
    <text evidence="5">The sequence shown here is derived from an EMBL/GenBank/DDBJ whole genome shotgun (WGS) entry which is preliminary data.</text>
</comment>
<evidence type="ECO:0008006" key="7">
    <source>
        <dbReference type="Google" id="ProtNLM"/>
    </source>
</evidence>
<dbReference type="PANTHER" id="PTHR10353">
    <property type="entry name" value="GLYCOSYL HYDROLASE"/>
    <property type="match status" value="1"/>
</dbReference>
<dbReference type="AlphaFoldDB" id="A0AAW1P090"/>
<dbReference type="Proteomes" id="UP001465755">
    <property type="component" value="Unassembled WGS sequence"/>
</dbReference>
<dbReference type="InterPro" id="IPR017853">
    <property type="entry name" value="GH"/>
</dbReference>
<protein>
    <recommendedName>
        <fullName evidence="7">Beta-glucosidase</fullName>
    </recommendedName>
</protein>
<dbReference type="GO" id="GO:0005975">
    <property type="term" value="P:carbohydrate metabolic process"/>
    <property type="evidence" value="ECO:0007669"/>
    <property type="project" value="InterPro"/>
</dbReference>
<dbReference type="SUPFAM" id="SSF51445">
    <property type="entry name" value="(Trans)glycosidases"/>
    <property type="match status" value="1"/>
</dbReference>
<proteinExistence type="inferred from homology"/>
<evidence type="ECO:0000256" key="1">
    <source>
        <dbReference type="ARBA" id="ARBA00010838"/>
    </source>
</evidence>
<dbReference type="PROSITE" id="PS51257">
    <property type="entry name" value="PROKAR_LIPOPROTEIN"/>
    <property type="match status" value="1"/>
</dbReference>
<evidence type="ECO:0000256" key="3">
    <source>
        <dbReference type="ARBA" id="ARBA00023295"/>
    </source>
</evidence>
<dbReference type="Pfam" id="PF00232">
    <property type="entry name" value="Glyco_hydro_1"/>
    <property type="match status" value="1"/>
</dbReference>
<dbReference type="GO" id="GO:0008422">
    <property type="term" value="F:beta-glucosidase activity"/>
    <property type="evidence" value="ECO:0007669"/>
    <property type="project" value="TreeGrafter"/>
</dbReference>
<dbReference type="InterPro" id="IPR033132">
    <property type="entry name" value="GH_1_N_CS"/>
</dbReference>
<keyword evidence="3" id="KW-0326">Glycosidase</keyword>
<keyword evidence="6" id="KW-1185">Reference proteome</keyword>
<organism evidence="5 6">
    <name type="scientific">Symbiochloris irregularis</name>
    <dbReference type="NCBI Taxonomy" id="706552"/>
    <lineage>
        <taxon>Eukaryota</taxon>
        <taxon>Viridiplantae</taxon>
        <taxon>Chlorophyta</taxon>
        <taxon>core chlorophytes</taxon>
        <taxon>Trebouxiophyceae</taxon>
        <taxon>Trebouxiales</taxon>
        <taxon>Trebouxiaceae</taxon>
        <taxon>Symbiochloris</taxon>
    </lineage>
</organism>
<evidence type="ECO:0000256" key="2">
    <source>
        <dbReference type="ARBA" id="ARBA00022801"/>
    </source>
</evidence>
<gene>
    <name evidence="5" type="ORF">WJX73_001866</name>
</gene>
<reference evidence="5 6" key="1">
    <citation type="journal article" date="2024" name="Nat. Commun.">
        <title>Phylogenomics reveals the evolutionary origins of lichenization in chlorophyte algae.</title>
        <authorList>
            <person name="Puginier C."/>
            <person name="Libourel C."/>
            <person name="Otte J."/>
            <person name="Skaloud P."/>
            <person name="Haon M."/>
            <person name="Grisel S."/>
            <person name="Petersen M."/>
            <person name="Berrin J.G."/>
            <person name="Delaux P.M."/>
            <person name="Dal Grande F."/>
            <person name="Keller J."/>
        </authorList>
    </citation>
    <scope>NUCLEOTIDE SEQUENCE [LARGE SCALE GENOMIC DNA]</scope>
    <source>
        <strain evidence="5 6">SAG 2036</strain>
    </source>
</reference>
<accession>A0AAW1P090</accession>
<dbReference type="FunFam" id="3.20.20.80:FF:000020">
    <property type="entry name" value="Beta-glucosidase 12"/>
    <property type="match status" value="1"/>
</dbReference>
<dbReference type="EMBL" id="JALJOQ010000057">
    <property type="protein sequence ID" value="KAK9803695.1"/>
    <property type="molecule type" value="Genomic_DNA"/>
</dbReference>
<name>A0AAW1P090_9CHLO</name>
<evidence type="ECO:0000313" key="6">
    <source>
        <dbReference type="Proteomes" id="UP001465755"/>
    </source>
</evidence>
<keyword evidence="2" id="KW-0378">Hydrolase</keyword>
<dbReference type="PRINTS" id="PR00131">
    <property type="entry name" value="GLHYDRLASE1"/>
</dbReference>
<evidence type="ECO:0000256" key="4">
    <source>
        <dbReference type="RuleBase" id="RU003690"/>
    </source>
</evidence>
<dbReference type="InterPro" id="IPR001360">
    <property type="entry name" value="Glyco_hydro_1"/>
</dbReference>
<dbReference type="PROSITE" id="PS00653">
    <property type="entry name" value="GLYCOSYL_HYDROL_F1_2"/>
    <property type="match status" value="1"/>
</dbReference>
<dbReference type="Gene3D" id="3.20.20.80">
    <property type="entry name" value="Glycosidases"/>
    <property type="match status" value="1"/>
</dbReference>